<evidence type="ECO:0000256" key="3">
    <source>
        <dbReference type="ARBA" id="ARBA00024327"/>
    </source>
</evidence>
<feature type="active site" description="Nucleophile; cysteine thiosulfonate intermediate" evidence="4">
    <location>
        <position position="229"/>
    </location>
</feature>
<dbReference type="InterPro" id="IPR014729">
    <property type="entry name" value="Rossmann-like_a/b/a_fold"/>
</dbReference>
<comment type="function">
    <text evidence="4">Catalyzes the formation of sulfite from adenosine 5'-phosphosulfate (APS) using thioredoxin as an electron donor.</text>
</comment>
<evidence type="ECO:0000256" key="2">
    <source>
        <dbReference type="ARBA" id="ARBA00023002"/>
    </source>
</evidence>
<comment type="pathway">
    <text evidence="3 4">Sulfur metabolism; hydrogen sulfide biosynthesis; sulfite from sulfate.</text>
</comment>
<keyword evidence="7" id="KW-1185">Reference proteome</keyword>
<dbReference type="Pfam" id="PF01507">
    <property type="entry name" value="PAPS_reduct"/>
    <property type="match status" value="1"/>
</dbReference>
<keyword evidence="4" id="KW-0479">Metal-binding</keyword>
<comment type="similarity">
    <text evidence="1 4">Belongs to the PAPS reductase family. CysH subfamily.</text>
</comment>
<evidence type="ECO:0000313" key="7">
    <source>
        <dbReference type="Proteomes" id="UP000002931"/>
    </source>
</evidence>
<feature type="binding site" evidence="4">
    <location>
        <position position="203"/>
    </location>
    <ligand>
        <name>[4Fe-4S] cluster</name>
        <dbReference type="ChEBI" id="CHEBI:49883"/>
    </ligand>
</feature>
<evidence type="ECO:0000256" key="1">
    <source>
        <dbReference type="ARBA" id="ARBA00009732"/>
    </source>
</evidence>
<comment type="subcellular location">
    <subcellularLocation>
        <location evidence="4">Cytoplasm</location>
    </subcellularLocation>
</comment>
<dbReference type="GO" id="GO:0004604">
    <property type="term" value="F:phosphoadenylyl-sulfate reductase (thioredoxin) activity"/>
    <property type="evidence" value="ECO:0007669"/>
    <property type="project" value="UniProtKB-UniRule"/>
</dbReference>
<dbReference type="Gene3D" id="3.40.50.620">
    <property type="entry name" value="HUPs"/>
    <property type="match status" value="1"/>
</dbReference>
<comment type="cofactor">
    <cofactor evidence="4">
        <name>[4Fe-4S] cluster</name>
        <dbReference type="ChEBI" id="CHEBI:49883"/>
    </cofactor>
    <text evidence="4">Binds 1 [4Fe-4S] cluster per subunit.</text>
</comment>
<evidence type="ECO:0000259" key="5">
    <source>
        <dbReference type="Pfam" id="PF01507"/>
    </source>
</evidence>
<gene>
    <name evidence="4" type="primary">cysH</name>
    <name evidence="6" type="ORF">RB2654_04651</name>
</gene>
<dbReference type="GO" id="GO:0051539">
    <property type="term" value="F:4 iron, 4 sulfur cluster binding"/>
    <property type="evidence" value="ECO:0007669"/>
    <property type="project" value="UniProtKB-UniRule"/>
</dbReference>
<dbReference type="GO" id="GO:0005737">
    <property type="term" value="C:cytoplasm"/>
    <property type="evidence" value="ECO:0007669"/>
    <property type="project" value="UniProtKB-SubCell"/>
</dbReference>
<evidence type="ECO:0000313" key="6">
    <source>
        <dbReference type="EMBL" id="EAQ11289.1"/>
    </source>
</evidence>
<dbReference type="HAMAP" id="MF_00063">
    <property type="entry name" value="CysH"/>
    <property type="match status" value="1"/>
</dbReference>
<dbReference type="GO" id="GO:0019379">
    <property type="term" value="P:sulfate assimilation, phosphoadenylyl sulfate reduction by phosphoadenylyl-sulfate reductase (thioredoxin)"/>
    <property type="evidence" value="ECO:0007669"/>
    <property type="project" value="UniProtKB-UniRule"/>
</dbReference>
<organism evidence="6 7">
    <name type="scientific">Maritimibacter alkaliphilus HTCC2654</name>
    <dbReference type="NCBI Taxonomy" id="314271"/>
    <lineage>
        <taxon>Bacteria</taxon>
        <taxon>Pseudomonadati</taxon>
        <taxon>Pseudomonadota</taxon>
        <taxon>Alphaproteobacteria</taxon>
        <taxon>Rhodobacterales</taxon>
        <taxon>Roseobacteraceae</taxon>
        <taxon>Maritimibacter</taxon>
    </lineage>
</organism>
<keyword evidence="4" id="KW-0963">Cytoplasm</keyword>
<comment type="catalytic activity">
    <reaction evidence="4">
        <text>[thioredoxin]-disulfide + sulfite + AMP + 2 H(+) = adenosine 5'-phosphosulfate + [thioredoxin]-dithiol</text>
        <dbReference type="Rhea" id="RHEA:21976"/>
        <dbReference type="Rhea" id="RHEA-COMP:10698"/>
        <dbReference type="Rhea" id="RHEA-COMP:10700"/>
        <dbReference type="ChEBI" id="CHEBI:15378"/>
        <dbReference type="ChEBI" id="CHEBI:17359"/>
        <dbReference type="ChEBI" id="CHEBI:29950"/>
        <dbReference type="ChEBI" id="CHEBI:50058"/>
        <dbReference type="ChEBI" id="CHEBI:58243"/>
        <dbReference type="ChEBI" id="CHEBI:456215"/>
        <dbReference type="EC" id="1.8.4.10"/>
    </reaction>
</comment>
<dbReference type="InterPro" id="IPR004511">
    <property type="entry name" value="PAPS/APS_Rdtase"/>
</dbReference>
<dbReference type="GO" id="GO:0070814">
    <property type="term" value="P:hydrogen sulfide biosynthetic process"/>
    <property type="evidence" value="ECO:0007669"/>
    <property type="project" value="UniProtKB-UniRule"/>
</dbReference>
<sequence length="241" mass="26485">MPLEALAFPDRHDLARRINDRFDPMDAQGVVEAALTENGHVALVSSFGTESIVLLDMVSRVDQTAPVLFLETGMLFAETLDYQKDVALILGLTNVQIVRPAPEDLAAKDPFNRLHIGNTDACCDIRKVLPLERALTPFDGWITGRKRAHGGQRAQLDLAEVEGDRLKFNPLAYWSGQELRDYMKAHGLPNHPLTAKGFQSVGCAPCTSATKPGEDPRAGRWRGSDKEECGIHFIDGKAVRG</sequence>
<keyword evidence="2 4" id="KW-0560">Oxidoreductase</keyword>
<dbReference type="EC" id="1.8.4.10" evidence="4"/>
<dbReference type="SUPFAM" id="SSF52402">
    <property type="entry name" value="Adenine nucleotide alpha hydrolases-like"/>
    <property type="match status" value="1"/>
</dbReference>
<feature type="binding site" evidence="4">
    <location>
        <position position="123"/>
    </location>
    <ligand>
        <name>[4Fe-4S] cluster</name>
        <dbReference type="ChEBI" id="CHEBI:49883"/>
    </ligand>
</feature>
<accession>A3VKG5</accession>
<dbReference type="STRING" id="314271.RB2654_04651"/>
<dbReference type="GO" id="GO:0043866">
    <property type="term" value="F:adenylyl-sulfate reductase (thioredoxin) activity"/>
    <property type="evidence" value="ECO:0007669"/>
    <property type="project" value="UniProtKB-EC"/>
</dbReference>
<dbReference type="eggNOG" id="COG0175">
    <property type="taxonomic scope" value="Bacteria"/>
</dbReference>
<dbReference type="PANTHER" id="PTHR46509">
    <property type="entry name" value="PHOSPHOADENOSINE PHOSPHOSULFATE REDUCTASE"/>
    <property type="match status" value="1"/>
</dbReference>
<dbReference type="NCBIfam" id="NF002537">
    <property type="entry name" value="PRK02090.1"/>
    <property type="match status" value="1"/>
</dbReference>
<keyword evidence="4" id="KW-0408">Iron</keyword>
<feature type="binding site" evidence="4">
    <location>
        <position position="206"/>
    </location>
    <ligand>
        <name>[4Fe-4S] cluster</name>
        <dbReference type="ChEBI" id="CHEBI:49883"/>
    </ligand>
</feature>
<protein>
    <recommendedName>
        <fullName evidence="4">Adenosine 5'-phosphosulfate reductase</fullName>
        <shortName evidence="4">APS reductase</shortName>
        <ecNumber evidence="4">1.8.4.10</ecNumber>
    </recommendedName>
    <alternativeName>
        <fullName evidence="4">5'-adenylylsulfate reductase</fullName>
    </alternativeName>
    <alternativeName>
        <fullName evidence="4">Thioredoxin-dependent 5'-adenylylsulfate reductase</fullName>
    </alternativeName>
</protein>
<dbReference type="Proteomes" id="UP000002931">
    <property type="component" value="Unassembled WGS sequence"/>
</dbReference>
<dbReference type="HOGENOM" id="CLU_044089_2_1_5"/>
<feature type="binding site" evidence="4">
    <location>
        <position position="122"/>
    </location>
    <ligand>
        <name>[4Fe-4S] cluster</name>
        <dbReference type="ChEBI" id="CHEBI:49883"/>
    </ligand>
</feature>
<dbReference type="PIRSF" id="PIRSF000857">
    <property type="entry name" value="PAPS_reductase"/>
    <property type="match status" value="1"/>
</dbReference>
<name>A3VKG5_9RHOB</name>
<dbReference type="RefSeq" id="WP_008329147.1">
    <property type="nucleotide sequence ID" value="NZ_CH902578.1"/>
</dbReference>
<reference evidence="6 7" key="1">
    <citation type="journal article" date="2010" name="J. Bacteriol.">
        <title>Genome sequences of Pelagibaca bermudensis HTCC2601T and Maritimibacter alkaliphilus HTCC2654T, the type strains of two marine Roseobacter genera.</title>
        <authorList>
            <person name="Thrash J.C."/>
            <person name="Cho J.C."/>
            <person name="Ferriera S."/>
            <person name="Johnson J."/>
            <person name="Vergin K.L."/>
            <person name="Giovannoni S.J."/>
        </authorList>
    </citation>
    <scope>NUCLEOTIDE SEQUENCE [LARGE SCALE GENOMIC DNA]</scope>
    <source>
        <strain evidence="6 7">HTCC2654</strain>
    </source>
</reference>
<comment type="caution">
    <text evidence="6">The sequence shown here is derived from an EMBL/GenBank/DDBJ whole genome shotgun (WGS) entry which is preliminary data.</text>
</comment>
<dbReference type="GO" id="GO:0046872">
    <property type="term" value="F:metal ion binding"/>
    <property type="evidence" value="ECO:0007669"/>
    <property type="project" value="UniProtKB-KW"/>
</dbReference>
<proteinExistence type="inferred from homology"/>
<dbReference type="InterPro" id="IPR002500">
    <property type="entry name" value="PAPS_reduct_dom"/>
</dbReference>
<keyword evidence="4" id="KW-0411">Iron-sulfur</keyword>
<evidence type="ECO:0000256" key="4">
    <source>
        <dbReference type="HAMAP-Rule" id="MF_00063"/>
    </source>
</evidence>
<feature type="domain" description="Phosphoadenosine phosphosulphate reductase" evidence="5">
    <location>
        <begin position="41"/>
        <end position="209"/>
    </location>
</feature>
<dbReference type="EMBL" id="AAMT01000017">
    <property type="protein sequence ID" value="EAQ11289.1"/>
    <property type="molecule type" value="Genomic_DNA"/>
</dbReference>
<dbReference type="AlphaFoldDB" id="A3VKG5"/>
<dbReference type="PANTHER" id="PTHR46509:SF1">
    <property type="entry name" value="PHOSPHOADENOSINE PHOSPHOSULFATE REDUCTASE"/>
    <property type="match status" value="1"/>
</dbReference>